<keyword evidence="1" id="KW-0175">Coiled coil</keyword>
<sequence length="131" mass="15056">MDLSKVVFVIIGFSTSFLFCVPNIKRWQKKQIAEQKLKIISEALKVAEERVVRFQERHDRILSQISMSYLTNTELLEALAGARATMNQALEFAVDFRRIQFRIISSFPDEINVLHLDTSKQTPTNRDGGLV</sequence>
<dbReference type="Proteomes" id="UP001497480">
    <property type="component" value="Unassembled WGS sequence"/>
</dbReference>
<feature type="transmembrane region" description="Helical" evidence="2">
    <location>
        <begin position="6"/>
        <end position="24"/>
    </location>
</feature>
<keyword evidence="4" id="KW-1185">Reference proteome</keyword>
<dbReference type="EMBL" id="CAXHTB010000015">
    <property type="protein sequence ID" value="CAL0320971.1"/>
    <property type="molecule type" value="Genomic_DNA"/>
</dbReference>
<feature type="coiled-coil region" evidence="1">
    <location>
        <begin position="30"/>
        <end position="64"/>
    </location>
</feature>
<reference evidence="3 4" key="1">
    <citation type="submission" date="2024-03" db="EMBL/GenBank/DDBJ databases">
        <authorList>
            <person name="Martinez-Hernandez J."/>
        </authorList>
    </citation>
    <scope>NUCLEOTIDE SEQUENCE [LARGE SCALE GENOMIC DNA]</scope>
</reference>
<evidence type="ECO:0000313" key="3">
    <source>
        <dbReference type="EMBL" id="CAL0320971.1"/>
    </source>
</evidence>
<keyword evidence="2" id="KW-0812">Transmembrane</keyword>
<comment type="caution">
    <text evidence="3">The sequence shown here is derived from an EMBL/GenBank/DDBJ whole genome shotgun (WGS) entry which is preliminary data.</text>
</comment>
<gene>
    <name evidence="3" type="ORF">LLUT_LOCUS22031</name>
</gene>
<evidence type="ECO:0000256" key="1">
    <source>
        <dbReference type="SAM" id="Coils"/>
    </source>
</evidence>
<keyword evidence="2" id="KW-1133">Transmembrane helix</keyword>
<organism evidence="3 4">
    <name type="scientific">Lupinus luteus</name>
    <name type="common">European yellow lupine</name>
    <dbReference type="NCBI Taxonomy" id="3873"/>
    <lineage>
        <taxon>Eukaryota</taxon>
        <taxon>Viridiplantae</taxon>
        <taxon>Streptophyta</taxon>
        <taxon>Embryophyta</taxon>
        <taxon>Tracheophyta</taxon>
        <taxon>Spermatophyta</taxon>
        <taxon>Magnoliopsida</taxon>
        <taxon>eudicotyledons</taxon>
        <taxon>Gunneridae</taxon>
        <taxon>Pentapetalae</taxon>
        <taxon>rosids</taxon>
        <taxon>fabids</taxon>
        <taxon>Fabales</taxon>
        <taxon>Fabaceae</taxon>
        <taxon>Papilionoideae</taxon>
        <taxon>50 kb inversion clade</taxon>
        <taxon>genistoids sensu lato</taxon>
        <taxon>core genistoids</taxon>
        <taxon>Genisteae</taxon>
        <taxon>Lupinus</taxon>
    </lineage>
</organism>
<keyword evidence="2" id="KW-0472">Membrane</keyword>
<dbReference type="AlphaFoldDB" id="A0AAV1XGV0"/>
<accession>A0AAV1XGV0</accession>
<evidence type="ECO:0000313" key="4">
    <source>
        <dbReference type="Proteomes" id="UP001497480"/>
    </source>
</evidence>
<evidence type="ECO:0000256" key="2">
    <source>
        <dbReference type="SAM" id="Phobius"/>
    </source>
</evidence>
<name>A0AAV1XGV0_LUPLU</name>
<protein>
    <submittedName>
        <fullName evidence="3">Uncharacterized protein</fullName>
    </submittedName>
</protein>
<proteinExistence type="predicted"/>